<dbReference type="AlphaFoldDB" id="W6A6R5"/>
<sequence length="764" mass="85189">MKKLLNALAVMSIVTPSISATVACGNGNGSGDNPDPSDMTQLQKDMIDGADFMTRLILAGRHENLNYNVNEILSIFLTPLSTALYLPINYNNSEGKPVNLSTDVLKYGQLLAPQLRNFDNNGYAGIFASYIMGMYDNNFYQSFLKSGNKDGGYYFNDTINPNNQESYLYKTDQNSLGEYAGASNDLKLSSDESRRQLAWGIQDTGALTNTLLNEGYTGSGPGATHGYTGLFNTAAARNKYGTNSNGYLYYNSIMNSGKSGKIASETNAFDKSNIKKLLEENESTYSYQAGSSSNYGSILKNGTNEYEFNNTGAFITRKASELNVSGHINGFSALLDNINDQESGVGVMLEFMDSMLPIMSNESSDQGSAFSLVIDMWGIVKKSVEDSTNKNILINELKLDSNILDNITLDEKPIIKEGILGGNASTKDASMKVMLNSGDLKEKNAENIVEFFTELNRASQNWNEEQEQKFFEMYAYDEQNKAGLLIKTGIFSTMINNIGKDAFLETVNNSGKGVVNFMSWFGSMYKMVLDNKEVILELTTKYNEGEGKTTYKKLSAVQRNEIKSKLGFKAGKLEEGKFLESFYKMTKDKKTQGQKELEKFFGGFAGAISNNMKELDSNVLQYLYDDKYWQISNTHVSSNDNTQSGAKMSFSLNYTGKGDITSNATEYTSKVNVDSDFNPYQQDNEKTDFSRETKARILGLEQGKIKEDDLIAYDGLGNYENYDIVNHTYNIEWTNVSNDPLNPYWVITKIESFNKEGEQFYNIF</sequence>
<gene>
    <name evidence="2" type="ORF">SCULI_v1c02190</name>
</gene>
<dbReference type="PROSITE" id="PS51257">
    <property type="entry name" value="PROKAR_LIPOPROTEIN"/>
    <property type="match status" value="1"/>
</dbReference>
<dbReference type="KEGG" id="scq:SCULI_v1c02190"/>
<dbReference type="PATRIC" id="fig|1276246.3.peg.218"/>
<proteinExistence type="predicted"/>
<dbReference type="EMBL" id="CP006681">
    <property type="protein sequence ID" value="AHI52560.1"/>
    <property type="molecule type" value="Genomic_DNA"/>
</dbReference>
<dbReference type="RefSeq" id="WP_025362802.1">
    <property type="nucleotide sequence ID" value="NZ_CP006681.1"/>
</dbReference>
<dbReference type="HOGENOM" id="CLU_365574_0_0_14"/>
<accession>W6A6R5</accession>
<feature type="chain" id="PRO_5004876021" description="Lipoprotein" evidence="1">
    <location>
        <begin position="20"/>
        <end position="764"/>
    </location>
</feature>
<keyword evidence="1" id="KW-0732">Signal</keyword>
<evidence type="ECO:0008006" key="4">
    <source>
        <dbReference type="Google" id="ProtNLM"/>
    </source>
</evidence>
<organism evidence="2 3">
    <name type="scientific">Spiroplasma culicicola AES-1</name>
    <dbReference type="NCBI Taxonomy" id="1276246"/>
    <lineage>
        <taxon>Bacteria</taxon>
        <taxon>Bacillati</taxon>
        <taxon>Mycoplasmatota</taxon>
        <taxon>Mollicutes</taxon>
        <taxon>Entomoplasmatales</taxon>
        <taxon>Spiroplasmataceae</taxon>
        <taxon>Spiroplasma</taxon>
    </lineage>
</organism>
<dbReference type="STRING" id="1276246.SCULI_v1c02190"/>
<dbReference type="Proteomes" id="UP000019267">
    <property type="component" value="Chromosome"/>
</dbReference>
<evidence type="ECO:0000313" key="3">
    <source>
        <dbReference type="Proteomes" id="UP000019267"/>
    </source>
</evidence>
<evidence type="ECO:0000256" key="1">
    <source>
        <dbReference type="SAM" id="SignalP"/>
    </source>
</evidence>
<feature type="signal peptide" evidence="1">
    <location>
        <begin position="1"/>
        <end position="19"/>
    </location>
</feature>
<name>W6A6R5_9MOLU</name>
<reference evidence="2 3" key="1">
    <citation type="journal article" date="2014" name="Genome Biol. Evol.">
        <title>Molecular evolution of the substrate utilization strategies and putative virulence factors in mosquito-associated Spiroplasma species.</title>
        <authorList>
            <person name="Chang T.H."/>
            <person name="Lo W.S."/>
            <person name="Ku C."/>
            <person name="Chen L.L."/>
            <person name="Kuo C.H."/>
        </authorList>
    </citation>
    <scope>NUCLEOTIDE SEQUENCE [LARGE SCALE GENOMIC DNA]</scope>
    <source>
        <strain evidence="2">AES-1</strain>
    </source>
</reference>
<protein>
    <recommendedName>
        <fullName evidence="4">Lipoprotein</fullName>
    </recommendedName>
</protein>
<dbReference type="OrthoDB" id="388278at2"/>
<keyword evidence="3" id="KW-1185">Reference proteome</keyword>
<evidence type="ECO:0000313" key="2">
    <source>
        <dbReference type="EMBL" id="AHI52560.1"/>
    </source>
</evidence>